<organism evidence="8 9">
    <name type="scientific">Trujillonella endophytica</name>
    <dbReference type="NCBI Taxonomy" id="673521"/>
    <lineage>
        <taxon>Bacteria</taxon>
        <taxon>Bacillati</taxon>
        <taxon>Actinomycetota</taxon>
        <taxon>Actinomycetes</taxon>
        <taxon>Geodermatophilales</taxon>
        <taxon>Geodermatophilaceae</taxon>
        <taxon>Trujillonella</taxon>
    </lineage>
</organism>
<evidence type="ECO:0000313" key="8">
    <source>
        <dbReference type="EMBL" id="SEP23511.1"/>
    </source>
</evidence>
<evidence type="ECO:0000259" key="7">
    <source>
        <dbReference type="Pfam" id="PF02771"/>
    </source>
</evidence>
<comment type="cofactor">
    <cofactor evidence="1">
        <name>FAD</name>
        <dbReference type="ChEBI" id="CHEBI:57692"/>
    </cofactor>
</comment>
<evidence type="ECO:0000256" key="3">
    <source>
        <dbReference type="ARBA" id="ARBA00022630"/>
    </source>
</evidence>
<dbReference type="PANTHER" id="PTHR43884">
    <property type="entry name" value="ACYL-COA DEHYDROGENASE"/>
    <property type="match status" value="1"/>
</dbReference>
<evidence type="ECO:0000313" key="9">
    <source>
        <dbReference type="Proteomes" id="UP000198960"/>
    </source>
</evidence>
<gene>
    <name evidence="8" type="ORF">SAMN05660991_04141</name>
</gene>
<reference evidence="9" key="1">
    <citation type="submission" date="2016-10" db="EMBL/GenBank/DDBJ databases">
        <authorList>
            <person name="Varghese N."/>
            <person name="Submissions S."/>
        </authorList>
    </citation>
    <scope>NUCLEOTIDE SEQUENCE [LARGE SCALE GENOMIC DNA]</scope>
    <source>
        <strain evidence="9">DSM 45413</strain>
    </source>
</reference>
<proteinExistence type="inferred from homology"/>
<keyword evidence="3" id="KW-0285">Flavoprotein</keyword>
<protein>
    <submittedName>
        <fullName evidence="8">Acyl-CoA dehydrogenase</fullName>
    </submittedName>
</protein>
<dbReference type="InterPro" id="IPR037069">
    <property type="entry name" value="AcylCoA_DH/ox_N_sf"/>
</dbReference>
<accession>A0A1H8W795</accession>
<keyword evidence="9" id="KW-1185">Reference proteome</keyword>
<keyword evidence="5" id="KW-0560">Oxidoreductase</keyword>
<dbReference type="GO" id="GO:0003995">
    <property type="term" value="F:acyl-CoA dehydrogenase activity"/>
    <property type="evidence" value="ECO:0007669"/>
    <property type="project" value="TreeGrafter"/>
</dbReference>
<name>A0A1H8W795_9ACTN</name>
<dbReference type="GO" id="GO:0050660">
    <property type="term" value="F:flavin adenine dinucleotide binding"/>
    <property type="evidence" value="ECO:0007669"/>
    <property type="project" value="InterPro"/>
</dbReference>
<dbReference type="InterPro" id="IPR046373">
    <property type="entry name" value="Acyl-CoA_Oxase/DH_mid-dom_sf"/>
</dbReference>
<dbReference type="EMBL" id="FOEE01000017">
    <property type="protein sequence ID" value="SEP23511.1"/>
    <property type="molecule type" value="Genomic_DNA"/>
</dbReference>
<dbReference type="SUPFAM" id="SSF47203">
    <property type="entry name" value="Acyl-CoA dehydrogenase C-terminal domain-like"/>
    <property type="match status" value="1"/>
</dbReference>
<dbReference type="CDD" id="cd00567">
    <property type="entry name" value="ACAD"/>
    <property type="match status" value="1"/>
</dbReference>
<feature type="domain" description="Acyl-CoA dehydrogenase/oxidase N-terminal" evidence="7">
    <location>
        <begin position="6"/>
        <end position="120"/>
    </location>
</feature>
<comment type="similarity">
    <text evidence="2">Belongs to the acyl-CoA dehydrogenase family.</text>
</comment>
<sequence>MELELTADQKLFQSSARSLLEKDHSLDRLRRLEPGESAWDRDSWQRGAELGWAATIVPEELGGGSVSGEGVRDLTLLAEELGSVVAPGPFLPVNVVLAGLVAAHGTGPDHTATIEALVAGEQVAAWAVYEPGGHWAPEAAHVAASPTADGWRLDGTKDRVEAGLQADLLLVTATTPEGLAQFLVPTSAEGVTTSPQWALDLSRPLAEVRLDGVVVGPDAVVGTPATTAEIVEKQLQIALLVQCAELCGGLEKMFALTMQWGFDRYSFGRPLASYQALKHRYADMRTWLEACHSTTQAAAEAVQAGSPDAPQLVSVAKSFVAERAQWILQDCVQLHGGIGVTWEHDLHLYLRRATSDRALYGTPEDHRRRLADLSSL</sequence>
<feature type="domain" description="Acyl-CoA dehydrogenase/oxidase C-terminal" evidence="6">
    <location>
        <begin position="231"/>
        <end position="371"/>
    </location>
</feature>
<evidence type="ECO:0000256" key="5">
    <source>
        <dbReference type="ARBA" id="ARBA00023002"/>
    </source>
</evidence>
<dbReference type="Gene3D" id="1.10.540.10">
    <property type="entry name" value="Acyl-CoA dehydrogenase/oxidase, N-terminal domain"/>
    <property type="match status" value="1"/>
</dbReference>
<evidence type="ECO:0000256" key="2">
    <source>
        <dbReference type="ARBA" id="ARBA00009347"/>
    </source>
</evidence>
<evidence type="ECO:0000256" key="1">
    <source>
        <dbReference type="ARBA" id="ARBA00001974"/>
    </source>
</evidence>
<dbReference type="InterPro" id="IPR036250">
    <property type="entry name" value="AcylCo_DH-like_C"/>
</dbReference>
<dbReference type="OrthoDB" id="8677713at2"/>
<dbReference type="Gene3D" id="2.40.110.10">
    <property type="entry name" value="Butyryl-CoA Dehydrogenase, subunit A, domain 2"/>
    <property type="match status" value="1"/>
</dbReference>
<dbReference type="Proteomes" id="UP000198960">
    <property type="component" value="Unassembled WGS sequence"/>
</dbReference>
<dbReference type="Pfam" id="PF02771">
    <property type="entry name" value="Acyl-CoA_dh_N"/>
    <property type="match status" value="1"/>
</dbReference>
<dbReference type="Pfam" id="PF00441">
    <property type="entry name" value="Acyl-CoA_dh_1"/>
    <property type="match status" value="1"/>
</dbReference>
<dbReference type="InterPro" id="IPR009100">
    <property type="entry name" value="AcylCoA_DH/oxidase_NM_dom_sf"/>
</dbReference>
<dbReference type="InterPro" id="IPR013786">
    <property type="entry name" value="AcylCoA_DH/ox_N"/>
</dbReference>
<dbReference type="SUPFAM" id="SSF56645">
    <property type="entry name" value="Acyl-CoA dehydrogenase NM domain-like"/>
    <property type="match status" value="1"/>
</dbReference>
<dbReference type="STRING" id="673521.SAMN05660991_04141"/>
<dbReference type="Gene3D" id="1.20.140.10">
    <property type="entry name" value="Butyryl-CoA Dehydrogenase, subunit A, domain 3"/>
    <property type="match status" value="1"/>
</dbReference>
<dbReference type="AlphaFoldDB" id="A0A1H8W795"/>
<keyword evidence="4" id="KW-0274">FAD</keyword>
<dbReference type="InterPro" id="IPR009075">
    <property type="entry name" value="AcylCo_DH/oxidase_C"/>
</dbReference>
<dbReference type="PANTHER" id="PTHR43884:SF20">
    <property type="entry name" value="ACYL-COA DEHYDROGENASE FADE28"/>
    <property type="match status" value="1"/>
</dbReference>
<evidence type="ECO:0000256" key="4">
    <source>
        <dbReference type="ARBA" id="ARBA00022827"/>
    </source>
</evidence>
<dbReference type="RefSeq" id="WP_091948207.1">
    <property type="nucleotide sequence ID" value="NZ_FOEE01000017.1"/>
</dbReference>
<evidence type="ECO:0000259" key="6">
    <source>
        <dbReference type="Pfam" id="PF00441"/>
    </source>
</evidence>